<keyword evidence="4" id="KW-0547">Nucleotide-binding</keyword>
<dbReference type="InterPro" id="IPR036565">
    <property type="entry name" value="Mur-like_cat_sf"/>
</dbReference>
<dbReference type="InterPro" id="IPR001645">
    <property type="entry name" value="Folylpolyglutamate_synth"/>
</dbReference>
<dbReference type="Gene3D" id="3.90.190.20">
    <property type="entry name" value="Mur ligase, C-terminal domain"/>
    <property type="match status" value="1"/>
</dbReference>
<keyword evidence="5" id="KW-0067">ATP-binding</keyword>
<dbReference type="NCBIfam" id="TIGR01499">
    <property type="entry name" value="folC"/>
    <property type="match status" value="1"/>
</dbReference>
<keyword evidence="6" id="KW-0460">Magnesium</keyword>
<reference evidence="8 9" key="1">
    <citation type="submission" date="2019-09" db="EMBL/GenBank/DDBJ databases">
        <title>Draft genome sequence of various Type strains from the CCUG.</title>
        <authorList>
            <person name="Pineiro-Iglesias B."/>
            <person name="Tunovic T."/>
            <person name="Unosson C."/>
            <person name="Inganas E."/>
            <person name="Ohlen M."/>
            <person name="Cardew S."/>
            <person name="Jensie-Markopoulos S."/>
            <person name="Salva-Serra F."/>
            <person name="Jaen-Luchoro D."/>
            <person name="Karlsson R."/>
            <person name="Svensson-Stadler L."/>
            <person name="Chun J."/>
            <person name="Moore E."/>
        </authorList>
    </citation>
    <scope>NUCLEOTIDE SEQUENCE [LARGE SCALE GENOMIC DNA]</scope>
    <source>
        <strain evidence="8 9">CCUG 32756T</strain>
    </source>
</reference>
<evidence type="ECO:0000256" key="5">
    <source>
        <dbReference type="ARBA" id="ARBA00022840"/>
    </source>
</evidence>
<dbReference type="Gene3D" id="3.40.1190.10">
    <property type="entry name" value="Mur-like, catalytic domain"/>
    <property type="match status" value="1"/>
</dbReference>
<dbReference type="GO" id="GO:0046654">
    <property type="term" value="P:tetrahydrofolate biosynthetic process"/>
    <property type="evidence" value="ECO:0007669"/>
    <property type="project" value="UniProtKB-UniPathway"/>
</dbReference>
<dbReference type="PANTHER" id="PTHR11136">
    <property type="entry name" value="FOLYLPOLYGLUTAMATE SYNTHASE-RELATED"/>
    <property type="match status" value="1"/>
</dbReference>
<name>A0A5M9QUK0_9HELI</name>
<evidence type="ECO:0000256" key="1">
    <source>
        <dbReference type="ARBA" id="ARBA00008276"/>
    </source>
</evidence>
<dbReference type="InterPro" id="IPR036615">
    <property type="entry name" value="Mur_ligase_C_dom_sf"/>
</dbReference>
<sequence length="402" mass="44730">MSKSDSSVDSSLESSTSLHAYLESKGAEYAEFDKERMPRIFASLCANFKLSSHIIHILGTNGKGSTGRFIALGLLEQGHSVLHFSSPHLHCFNERFYKNGRIVSDEELEAAHQILQGYACTKQASYFEYATLLALVLAQECEYFVCEAGLGGEFDSTSVLREFVELSVFTPISYDHMELLGESIESIATTKLKAMSKCAILAPQAYKEVESIAKATAKELDSTLVIITKDDIESSLKSLDMADYVRDFAPFLQENFIVALRVLKALGIDDIANMPKFDLPARAQKIAPNVMIDVGHNAECARAMVQILGNKRVNLVYNTFSQKDVREILTIVKPNIDQLLICPIAHSRAMPRDELVAICAELGISYEEFVLSRSSIKDDKEYVVFGSFSVAEAFLEMWNARR</sequence>
<evidence type="ECO:0000256" key="2">
    <source>
        <dbReference type="ARBA" id="ARBA00022598"/>
    </source>
</evidence>
<evidence type="ECO:0000313" key="9">
    <source>
        <dbReference type="Proteomes" id="UP000323707"/>
    </source>
</evidence>
<organism evidence="8 9">
    <name type="scientific">Helicobacter canis</name>
    <dbReference type="NCBI Taxonomy" id="29419"/>
    <lineage>
        <taxon>Bacteria</taxon>
        <taxon>Pseudomonadati</taxon>
        <taxon>Campylobacterota</taxon>
        <taxon>Epsilonproteobacteria</taxon>
        <taxon>Campylobacterales</taxon>
        <taxon>Helicobacteraceae</taxon>
        <taxon>Helicobacter</taxon>
    </lineage>
</organism>
<dbReference type="GO" id="GO:0046872">
    <property type="term" value="F:metal ion binding"/>
    <property type="evidence" value="ECO:0007669"/>
    <property type="project" value="UniProtKB-KW"/>
</dbReference>
<dbReference type="GO" id="GO:0005737">
    <property type="term" value="C:cytoplasm"/>
    <property type="evidence" value="ECO:0007669"/>
    <property type="project" value="TreeGrafter"/>
</dbReference>
<dbReference type="InterPro" id="IPR013221">
    <property type="entry name" value="Mur_ligase_cen"/>
</dbReference>
<dbReference type="GO" id="GO:0004326">
    <property type="term" value="F:tetrahydrofolylpolyglutamate synthase activity"/>
    <property type="evidence" value="ECO:0007669"/>
    <property type="project" value="InterPro"/>
</dbReference>
<dbReference type="PANTHER" id="PTHR11136:SF0">
    <property type="entry name" value="DIHYDROFOLATE SYNTHETASE-RELATED"/>
    <property type="match status" value="1"/>
</dbReference>
<dbReference type="UniPathway" id="UPA00077">
    <property type="reaction ID" value="UER00157"/>
</dbReference>
<dbReference type="SUPFAM" id="SSF53623">
    <property type="entry name" value="MurD-like peptide ligases, catalytic domain"/>
    <property type="match status" value="1"/>
</dbReference>
<dbReference type="RefSeq" id="WP_150336861.1">
    <property type="nucleotide sequence ID" value="NZ_JAERIX010000026.1"/>
</dbReference>
<proteinExistence type="inferred from homology"/>
<gene>
    <name evidence="8" type="ORF">F4V45_02205</name>
</gene>
<evidence type="ECO:0000256" key="4">
    <source>
        <dbReference type="ARBA" id="ARBA00022741"/>
    </source>
</evidence>
<evidence type="ECO:0000256" key="3">
    <source>
        <dbReference type="ARBA" id="ARBA00022723"/>
    </source>
</evidence>
<evidence type="ECO:0000259" key="7">
    <source>
        <dbReference type="Pfam" id="PF08245"/>
    </source>
</evidence>
<dbReference type="GO" id="GO:0008841">
    <property type="term" value="F:dihydrofolate synthase activity"/>
    <property type="evidence" value="ECO:0007669"/>
    <property type="project" value="TreeGrafter"/>
</dbReference>
<keyword evidence="3" id="KW-0479">Metal-binding</keyword>
<comment type="caution">
    <text evidence="8">The sequence shown here is derived from an EMBL/GenBank/DDBJ whole genome shotgun (WGS) entry which is preliminary data.</text>
</comment>
<dbReference type="AlphaFoldDB" id="A0A5M9QUK0"/>
<keyword evidence="2" id="KW-0436">Ligase</keyword>
<dbReference type="GO" id="GO:0005524">
    <property type="term" value="F:ATP binding"/>
    <property type="evidence" value="ECO:0007669"/>
    <property type="project" value="UniProtKB-KW"/>
</dbReference>
<evidence type="ECO:0000313" key="8">
    <source>
        <dbReference type="EMBL" id="KAA8710745.1"/>
    </source>
</evidence>
<dbReference type="Proteomes" id="UP000323707">
    <property type="component" value="Unassembled WGS sequence"/>
</dbReference>
<protein>
    <submittedName>
        <fullName evidence="8">Bifunctional folylpolyglutamate synthase/dihydrofolate synthase</fullName>
    </submittedName>
</protein>
<accession>A0A5M9QUK0</accession>
<feature type="domain" description="Mur ligase central" evidence="7">
    <location>
        <begin position="59"/>
        <end position="198"/>
    </location>
</feature>
<comment type="similarity">
    <text evidence="1">Belongs to the folylpolyglutamate synthase family.</text>
</comment>
<dbReference type="SUPFAM" id="SSF53244">
    <property type="entry name" value="MurD-like peptide ligases, peptide-binding domain"/>
    <property type="match status" value="1"/>
</dbReference>
<evidence type="ECO:0000256" key="6">
    <source>
        <dbReference type="ARBA" id="ARBA00022842"/>
    </source>
</evidence>
<dbReference type="EMBL" id="VXKE01000006">
    <property type="protein sequence ID" value="KAA8710745.1"/>
    <property type="molecule type" value="Genomic_DNA"/>
</dbReference>
<dbReference type="Pfam" id="PF08245">
    <property type="entry name" value="Mur_ligase_M"/>
    <property type="match status" value="1"/>
</dbReference>